<keyword evidence="1" id="KW-0812">Transmembrane</keyword>
<sequence length="92" mass="10790">MDYLKKFIMFDKFITPSIVQIVFWIIAGAALLITLFGLLGALFNGEFGLFFLILIIAPILILVIRIYMELILLFFKIYEKLHSIDERLKKNY</sequence>
<evidence type="ECO:0000313" key="3">
    <source>
        <dbReference type="Proteomes" id="UP001589740"/>
    </source>
</evidence>
<dbReference type="EMBL" id="JBHMAH010000017">
    <property type="protein sequence ID" value="MFB9860878.1"/>
    <property type="molecule type" value="Genomic_DNA"/>
</dbReference>
<comment type="caution">
    <text evidence="2">The sequence shown here is derived from an EMBL/GenBank/DDBJ whole genome shotgun (WGS) entry which is preliminary data.</text>
</comment>
<feature type="transmembrane region" description="Helical" evidence="1">
    <location>
        <begin position="49"/>
        <end position="75"/>
    </location>
</feature>
<evidence type="ECO:0000313" key="2">
    <source>
        <dbReference type="EMBL" id="MFB9860878.1"/>
    </source>
</evidence>
<proteinExistence type="predicted"/>
<dbReference type="InterPro" id="IPR025557">
    <property type="entry name" value="DUF4282"/>
</dbReference>
<reference evidence="2 3" key="1">
    <citation type="submission" date="2024-09" db="EMBL/GenBank/DDBJ databases">
        <authorList>
            <person name="Sun Q."/>
            <person name="Mori K."/>
        </authorList>
    </citation>
    <scope>NUCLEOTIDE SEQUENCE [LARGE SCALE GENOMIC DNA]</scope>
    <source>
        <strain evidence="2 3">JCM 12822</strain>
    </source>
</reference>
<keyword evidence="3" id="KW-1185">Reference proteome</keyword>
<keyword evidence="1" id="KW-1133">Transmembrane helix</keyword>
<accession>A0ABV5Z430</accession>
<dbReference type="RefSeq" id="WP_380570447.1">
    <property type="nucleotide sequence ID" value="NZ_JBHMAH010000017.1"/>
</dbReference>
<dbReference type="Proteomes" id="UP001589740">
    <property type="component" value="Unassembled WGS sequence"/>
</dbReference>
<gene>
    <name evidence="2" type="ORF">ACFFLE_07110</name>
</gene>
<protein>
    <submittedName>
        <fullName evidence="2">DUF4282 domain-containing protein</fullName>
    </submittedName>
</protein>
<dbReference type="Pfam" id="PF14110">
    <property type="entry name" value="DUF4282"/>
    <property type="match status" value="1"/>
</dbReference>
<name>A0ABV5Z430_9STAP</name>
<keyword evidence="1" id="KW-0472">Membrane</keyword>
<feature type="transmembrane region" description="Helical" evidence="1">
    <location>
        <begin position="21"/>
        <end position="43"/>
    </location>
</feature>
<organism evidence="2 3">
    <name type="scientific">Salinicoccus siamensis</name>
    <dbReference type="NCBI Taxonomy" id="381830"/>
    <lineage>
        <taxon>Bacteria</taxon>
        <taxon>Bacillati</taxon>
        <taxon>Bacillota</taxon>
        <taxon>Bacilli</taxon>
        <taxon>Bacillales</taxon>
        <taxon>Staphylococcaceae</taxon>
        <taxon>Salinicoccus</taxon>
    </lineage>
</organism>
<evidence type="ECO:0000256" key="1">
    <source>
        <dbReference type="SAM" id="Phobius"/>
    </source>
</evidence>